<dbReference type="EMBL" id="VUMS01000013">
    <property type="protein sequence ID" value="MST66782.1"/>
    <property type="molecule type" value="Genomic_DNA"/>
</dbReference>
<dbReference type="Gene3D" id="3.40.1380.10">
    <property type="match status" value="1"/>
</dbReference>
<dbReference type="SUPFAM" id="SSF52943">
    <property type="entry name" value="ATP synthase (F1-ATPase), gamma subunit"/>
    <property type="match status" value="1"/>
</dbReference>
<comment type="similarity">
    <text evidence="3 10">Belongs to the ATPase gamma chain family.</text>
</comment>
<comment type="subcellular location">
    <subcellularLocation>
        <location evidence="10">Cell membrane</location>
        <topology evidence="10">Peripheral membrane protein</topology>
    </subcellularLocation>
    <subcellularLocation>
        <location evidence="2">Membrane</location>
        <topology evidence="2">Peripheral membrane protein</topology>
    </subcellularLocation>
</comment>
<keyword evidence="7 10" id="KW-0472">Membrane</keyword>
<dbReference type="Gene3D" id="1.10.287.80">
    <property type="entry name" value="ATP synthase, gamma subunit, helix hairpin domain"/>
    <property type="match status" value="1"/>
</dbReference>
<evidence type="ECO:0000256" key="1">
    <source>
        <dbReference type="ARBA" id="ARBA00003456"/>
    </source>
</evidence>
<evidence type="ECO:0000256" key="10">
    <source>
        <dbReference type="HAMAP-Rule" id="MF_00815"/>
    </source>
</evidence>
<dbReference type="InterPro" id="IPR000131">
    <property type="entry name" value="ATP_synth_F1_gsu"/>
</dbReference>
<keyword evidence="6 10" id="KW-0406">Ion transport</keyword>
<comment type="caution">
    <text evidence="11">The sequence shown here is derived from an EMBL/GenBank/DDBJ whole genome shotgun (WGS) entry which is preliminary data.</text>
</comment>
<evidence type="ECO:0000256" key="2">
    <source>
        <dbReference type="ARBA" id="ARBA00004170"/>
    </source>
</evidence>
<dbReference type="Pfam" id="PF00231">
    <property type="entry name" value="ATP-synt"/>
    <property type="match status" value="1"/>
</dbReference>
<dbReference type="GO" id="GO:0005524">
    <property type="term" value="F:ATP binding"/>
    <property type="evidence" value="ECO:0007669"/>
    <property type="project" value="UniProtKB-UniRule"/>
</dbReference>
<reference evidence="11 12" key="1">
    <citation type="submission" date="2019-08" db="EMBL/GenBank/DDBJ databases">
        <title>In-depth cultivation of the pig gut microbiome towards novel bacterial diversity and tailored functional studies.</title>
        <authorList>
            <person name="Wylensek D."/>
            <person name="Hitch T.C.A."/>
            <person name="Clavel T."/>
        </authorList>
    </citation>
    <scope>NUCLEOTIDE SEQUENCE [LARGE SCALE GENOMIC DNA]</scope>
    <source>
        <strain evidence="11 12">BSM-380-WT-5A</strain>
    </source>
</reference>
<keyword evidence="8 10" id="KW-0139">CF(1)</keyword>
<dbReference type="PRINTS" id="PR00126">
    <property type="entry name" value="ATPASEGAMMA"/>
</dbReference>
<name>A0A7X2P3F4_9FIRM</name>
<comment type="subunit">
    <text evidence="10">F-type ATPases have 2 components, CF(1) - the catalytic core - and CF(0) - the membrane proton channel. CF(1) has five subunits: alpha(3), beta(3), gamma(1), delta(1), epsilon(1). CF(0) has three main subunits: a, b and c.</text>
</comment>
<accession>A0A7X2P3F4</accession>
<dbReference type="NCBIfam" id="TIGR01146">
    <property type="entry name" value="ATPsyn_F1gamma"/>
    <property type="match status" value="1"/>
</dbReference>
<dbReference type="InterPro" id="IPR035968">
    <property type="entry name" value="ATP_synth_F1_ATPase_gsu"/>
</dbReference>
<organism evidence="11 12">
    <name type="scientific">Oliverpabstia intestinalis</name>
    <dbReference type="NCBI Taxonomy" id="2606633"/>
    <lineage>
        <taxon>Bacteria</taxon>
        <taxon>Bacillati</taxon>
        <taxon>Bacillota</taxon>
        <taxon>Clostridia</taxon>
        <taxon>Lachnospirales</taxon>
        <taxon>Lachnospiraceae</taxon>
        <taxon>Oliverpabstia</taxon>
    </lineage>
</organism>
<keyword evidence="4 10" id="KW-0813">Transport</keyword>
<dbReference type="PANTHER" id="PTHR11693:SF22">
    <property type="entry name" value="ATP SYNTHASE SUBUNIT GAMMA, MITOCHONDRIAL"/>
    <property type="match status" value="1"/>
</dbReference>
<evidence type="ECO:0000256" key="7">
    <source>
        <dbReference type="ARBA" id="ARBA00023136"/>
    </source>
</evidence>
<evidence type="ECO:0000256" key="4">
    <source>
        <dbReference type="ARBA" id="ARBA00022448"/>
    </source>
</evidence>
<dbReference type="Proteomes" id="UP000440513">
    <property type="component" value="Unassembled WGS sequence"/>
</dbReference>
<evidence type="ECO:0000313" key="12">
    <source>
        <dbReference type="Proteomes" id="UP000440513"/>
    </source>
</evidence>
<dbReference type="AlphaFoldDB" id="A0A7X2P3F4"/>
<keyword evidence="10" id="KW-1003">Cell membrane</keyword>
<gene>
    <name evidence="10 11" type="primary">atpG</name>
    <name evidence="11" type="ORF">FYJ57_08585</name>
</gene>
<dbReference type="GO" id="GO:0042777">
    <property type="term" value="P:proton motive force-driven plasma membrane ATP synthesis"/>
    <property type="evidence" value="ECO:0007669"/>
    <property type="project" value="UniProtKB-UniRule"/>
</dbReference>
<evidence type="ECO:0000256" key="9">
    <source>
        <dbReference type="ARBA" id="ARBA00023310"/>
    </source>
</evidence>
<dbReference type="PANTHER" id="PTHR11693">
    <property type="entry name" value="ATP SYNTHASE GAMMA CHAIN"/>
    <property type="match status" value="1"/>
</dbReference>
<keyword evidence="12" id="KW-1185">Reference proteome</keyword>
<evidence type="ECO:0000256" key="3">
    <source>
        <dbReference type="ARBA" id="ARBA00007681"/>
    </source>
</evidence>
<sequence length="288" mass="32160">MAANMKAVKLRIKSVESTMQITKAMELVASSKLRKAKERADTCRPYFQELYRTLQEIAKGNTEFYSVYVKEAVQEKCCYVLIAGDRGLAGGYNANLLRCFEEDAKGKMVSVLPIGKKAVEYVRSNNLEYVTDAFAEIADISVADCFEIASILCKEFRQGTFGHVELCYTRFVSILTQNPESVPVLPLIDIAKEEQGHNEKERIRNLILYEPNGVEVFNSIVPEYLGGLIYGGVCESVASELAARRNAMEKATGNAQDMIDELNLYYNRERQAGITQEITEIVGGAECL</sequence>
<dbReference type="RefSeq" id="WP_154432340.1">
    <property type="nucleotide sequence ID" value="NZ_JBQHQP010000006.1"/>
</dbReference>
<proteinExistence type="inferred from homology"/>
<evidence type="ECO:0000313" key="11">
    <source>
        <dbReference type="EMBL" id="MST66782.1"/>
    </source>
</evidence>
<keyword evidence="5 10" id="KW-0375">Hydrogen ion transport</keyword>
<comment type="function">
    <text evidence="1 10">Produces ATP from ADP in the presence of a proton gradient across the membrane. The gamma chain is believed to be important in regulating ATPase activity and the flow of protons through the CF(0) complex.</text>
</comment>
<dbReference type="HAMAP" id="MF_00815">
    <property type="entry name" value="ATP_synth_gamma_bact"/>
    <property type="match status" value="1"/>
</dbReference>
<protein>
    <recommendedName>
        <fullName evidence="10">ATP synthase gamma chain</fullName>
    </recommendedName>
    <alternativeName>
        <fullName evidence="10">ATP synthase F1 sector gamma subunit</fullName>
    </alternativeName>
    <alternativeName>
        <fullName evidence="10">F-ATPase gamma subunit</fullName>
    </alternativeName>
</protein>
<dbReference type="GO" id="GO:0005886">
    <property type="term" value="C:plasma membrane"/>
    <property type="evidence" value="ECO:0007669"/>
    <property type="project" value="UniProtKB-SubCell"/>
</dbReference>
<evidence type="ECO:0000256" key="5">
    <source>
        <dbReference type="ARBA" id="ARBA00022781"/>
    </source>
</evidence>
<evidence type="ECO:0000256" key="6">
    <source>
        <dbReference type="ARBA" id="ARBA00023065"/>
    </source>
</evidence>
<evidence type="ECO:0000256" key="8">
    <source>
        <dbReference type="ARBA" id="ARBA00023196"/>
    </source>
</evidence>
<dbReference type="GO" id="GO:0045259">
    <property type="term" value="C:proton-transporting ATP synthase complex"/>
    <property type="evidence" value="ECO:0007669"/>
    <property type="project" value="UniProtKB-KW"/>
</dbReference>
<dbReference type="CDD" id="cd12151">
    <property type="entry name" value="F1-ATPase_gamma"/>
    <property type="match status" value="1"/>
</dbReference>
<keyword evidence="9 10" id="KW-0066">ATP synthesis</keyword>
<dbReference type="GO" id="GO:0046933">
    <property type="term" value="F:proton-transporting ATP synthase activity, rotational mechanism"/>
    <property type="evidence" value="ECO:0007669"/>
    <property type="project" value="UniProtKB-UniRule"/>
</dbReference>